<evidence type="ECO:0000313" key="8">
    <source>
        <dbReference type="EMBL" id="GAA0433473.1"/>
    </source>
</evidence>
<dbReference type="Pfam" id="PF00528">
    <property type="entry name" value="BPD_transp_1"/>
    <property type="match status" value="1"/>
</dbReference>
<feature type="transmembrane region" description="Helical" evidence="6">
    <location>
        <begin position="209"/>
        <end position="230"/>
    </location>
</feature>
<name>A0ABP3IYN5_9BACI</name>
<evidence type="ECO:0000256" key="6">
    <source>
        <dbReference type="RuleBase" id="RU363032"/>
    </source>
</evidence>
<dbReference type="InterPro" id="IPR051204">
    <property type="entry name" value="ABC_transp_perm/SBD"/>
</dbReference>
<dbReference type="InterPro" id="IPR035906">
    <property type="entry name" value="MetI-like_sf"/>
</dbReference>
<dbReference type="RefSeq" id="WP_343751294.1">
    <property type="nucleotide sequence ID" value="NZ_BAAADM010000016.1"/>
</dbReference>
<dbReference type="InterPro" id="IPR000515">
    <property type="entry name" value="MetI-like"/>
</dbReference>
<keyword evidence="4 6" id="KW-1133">Transmembrane helix</keyword>
<dbReference type="PANTHER" id="PTHR30177">
    <property type="entry name" value="GLYCINE BETAINE/L-PROLINE TRANSPORT SYSTEM PERMEASE PROTEIN PROW"/>
    <property type="match status" value="1"/>
</dbReference>
<protein>
    <submittedName>
        <fullName evidence="8">ABC transporter permease</fullName>
    </submittedName>
</protein>
<dbReference type="PANTHER" id="PTHR30177:SF4">
    <property type="entry name" value="OSMOPROTECTANT IMPORT PERMEASE PROTEIN OSMW"/>
    <property type="match status" value="1"/>
</dbReference>
<feature type="transmembrane region" description="Helical" evidence="6">
    <location>
        <begin position="52"/>
        <end position="71"/>
    </location>
</feature>
<comment type="subcellular location">
    <subcellularLocation>
        <location evidence="6">Cell membrane</location>
        <topology evidence="6">Multi-pass membrane protein</topology>
    </subcellularLocation>
    <subcellularLocation>
        <location evidence="1">Membrane</location>
        <topology evidence="1">Multi-pass membrane protein</topology>
    </subcellularLocation>
</comment>
<reference evidence="9" key="1">
    <citation type="journal article" date="2019" name="Int. J. Syst. Evol. Microbiol.">
        <title>The Global Catalogue of Microorganisms (GCM) 10K type strain sequencing project: providing services to taxonomists for standard genome sequencing and annotation.</title>
        <authorList>
            <consortium name="The Broad Institute Genomics Platform"/>
            <consortium name="The Broad Institute Genome Sequencing Center for Infectious Disease"/>
            <person name="Wu L."/>
            <person name="Ma J."/>
        </authorList>
    </citation>
    <scope>NUCLEOTIDE SEQUENCE [LARGE SCALE GENOMIC DNA]</scope>
    <source>
        <strain evidence="9">JCM 12149</strain>
    </source>
</reference>
<accession>A0ABP3IYN5</accession>
<gene>
    <name evidence="8" type="ORF">GCM10008983_07640</name>
</gene>
<feature type="transmembrane region" description="Helical" evidence="6">
    <location>
        <begin position="175"/>
        <end position="197"/>
    </location>
</feature>
<dbReference type="CDD" id="cd06261">
    <property type="entry name" value="TM_PBP2"/>
    <property type="match status" value="1"/>
</dbReference>
<evidence type="ECO:0000256" key="2">
    <source>
        <dbReference type="ARBA" id="ARBA00022448"/>
    </source>
</evidence>
<comment type="similarity">
    <text evidence="6">Belongs to the binding-protein-dependent transport system permease family.</text>
</comment>
<comment type="caution">
    <text evidence="8">The sequence shown here is derived from an EMBL/GenBank/DDBJ whole genome shotgun (WGS) entry which is preliminary data.</text>
</comment>
<feature type="transmembrane region" description="Helical" evidence="6">
    <location>
        <begin position="83"/>
        <end position="102"/>
    </location>
</feature>
<organism evidence="8 9">
    <name type="scientific">Lentibacillus halophilus</name>
    <dbReference type="NCBI Taxonomy" id="295065"/>
    <lineage>
        <taxon>Bacteria</taxon>
        <taxon>Bacillati</taxon>
        <taxon>Bacillota</taxon>
        <taxon>Bacilli</taxon>
        <taxon>Bacillales</taxon>
        <taxon>Bacillaceae</taxon>
        <taxon>Lentibacillus</taxon>
    </lineage>
</organism>
<proteinExistence type="inferred from homology"/>
<keyword evidence="9" id="KW-1185">Reference proteome</keyword>
<feature type="transmembrane region" description="Helical" evidence="6">
    <location>
        <begin position="108"/>
        <end position="126"/>
    </location>
</feature>
<feature type="domain" description="ABC transmembrane type-1" evidence="7">
    <location>
        <begin position="46"/>
        <end position="227"/>
    </location>
</feature>
<dbReference type="Proteomes" id="UP001501459">
    <property type="component" value="Unassembled WGS sequence"/>
</dbReference>
<keyword evidence="2 6" id="KW-0813">Transport</keyword>
<evidence type="ECO:0000256" key="3">
    <source>
        <dbReference type="ARBA" id="ARBA00022692"/>
    </source>
</evidence>
<evidence type="ECO:0000256" key="5">
    <source>
        <dbReference type="ARBA" id="ARBA00023136"/>
    </source>
</evidence>
<keyword evidence="3 6" id="KW-0812">Transmembrane</keyword>
<sequence>MNISRWVTTIIRFLFIALVIVFFVWAFRNGYFGKIFNQPDKFLLLLKQHLKIVGLSSFIAIVMALLVGILVTRKTFRRIQWPFMFLANLGQTLPSLAVLALAMGYLGLGFKPAVFALFIYSVLPILRNTVAGIDSISNDLIDSAKGMGMKPHQILFRIELPNAAYSIMAGIRTSVVINIGTAALAFLIGAGGLGNWINTGISLVDNSYLLSGAVPLTLLALAVDFLFRLAERIVVPKSLRKSITDAS</sequence>
<dbReference type="EMBL" id="BAAADM010000016">
    <property type="protein sequence ID" value="GAA0433473.1"/>
    <property type="molecule type" value="Genomic_DNA"/>
</dbReference>
<keyword evidence="5 6" id="KW-0472">Membrane</keyword>
<evidence type="ECO:0000313" key="9">
    <source>
        <dbReference type="Proteomes" id="UP001501459"/>
    </source>
</evidence>
<evidence type="ECO:0000256" key="4">
    <source>
        <dbReference type="ARBA" id="ARBA00022989"/>
    </source>
</evidence>
<evidence type="ECO:0000259" key="7">
    <source>
        <dbReference type="PROSITE" id="PS50928"/>
    </source>
</evidence>
<dbReference type="Gene3D" id="1.10.3720.10">
    <property type="entry name" value="MetI-like"/>
    <property type="match status" value="1"/>
</dbReference>
<dbReference type="PROSITE" id="PS50928">
    <property type="entry name" value="ABC_TM1"/>
    <property type="match status" value="1"/>
</dbReference>
<evidence type="ECO:0000256" key="1">
    <source>
        <dbReference type="ARBA" id="ARBA00004141"/>
    </source>
</evidence>
<feature type="transmembrane region" description="Helical" evidence="6">
    <location>
        <begin position="12"/>
        <end position="32"/>
    </location>
</feature>
<dbReference type="SUPFAM" id="SSF161098">
    <property type="entry name" value="MetI-like"/>
    <property type="match status" value="1"/>
</dbReference>